<dbReference type="Pfam" id="PF00814">
    <property type="entry name" value="TsaD"/>
    <property type="match status" value="1"/>
</dbReference>
<dbReference type="RefSeq" id="WP_168875650.1">
    <property type="nucleotide sequence ID" value="NZ_JABAIM010000001.1"/>
</dbReference>
<dbReference type="AlphaFoldDB" id="A0A847S2M5"/>
<dbReference type="GO" id="GO:0002949">
    <property type="term" value="P:tRNA threonylcarbamoyladenosine modification"/>
    <property type="evidence" value="ECO:0007669"/>
    <property type="project" value="InterPro"/>
</dbReference>
<protein>
    <submittedName>
        <fullName evidence="2">tRNA (Adenosine(37)-N6)-threonylcarbamoyltransferase complex dimerization subunit type 1 TsaB</fullName>
    </submittedName>
</protein>
<gene>
    <name evidence="2" type="primary">tsaB</name>
    <name evidence="2" type="ORF">HF682_02365</name>
</gene>
<dbReference type="PANTHER" id="PTHR11735">
    <property type="entry name" value="TRNA N6-ADENOSINE THREONYLCARBAMOYLTRANSFERASE"/>
    <property type="match status" value="1"/>
</dbReference>
<dbReference type="Gene3D" id="3.30.420.40">
    <property type="match status" value="2"/>
</dbReference>
<keyword evidence="2" id="KW-0808">Transferase</keyword>
<reference evidence="2 3" key="1">
    <citation type="submission" date="2020-04" db="EMBL/GenBank/DDBJ databases">
        <title>Draft genome of Leeia sp. IMCC25680.</title>
        <authorList>
            <person name="Song J."/>
            <person name="Cho J.-C."/>
        </authorList>
    </citation>
    <scope>NUCLEOTIDE SEQUENCE [LARGE SCALE GENOMIC DNA]</scope>
    <source>
        <strain evidence="2 3">IMCC25680</strain>
    </source>
</reference>
<keyword evidence="3" id="KW-1185">Reference proteome</keyword>
<feature type="domain" description="Gcp-like" evidence="1">
    <location>
        <begin position="30"/>
        <end position="144"/>
    </location>
</feature>
<accession>A0A847S2M5</accession>
<sequence>MRILAIDTSTEQLSLALWQDGATLDHACPAGQQHSSLTVPLIQQLLAEAGCSPQQLDAIAYPVGPGSFTGLRIGCGVAQGLGYALDKPLIGLSTLAALAASVDADQVLACLDARMNQLYAGRYRRTPSGWENVLPDGLYNPEQLPLPEEDGWHGVGNGFAAQPGLQARAPQLQVVDTQRLPHARELAQLAAAAFQRGEAVPAAEAGLVYLRDKVALTTREREKA</sequence>
<dbReference type="InterPro" id="IPR043129">
    <property type="entry name" value="ATPase_NBD"/>
</dbReference>
<dbReference type="EMBL" id="JABAIM010000001">
    <property type="protein sequence ID" value="NLR74004.1"/>
    <property type="molecule type" value="Genomic_DNA"/>
</dbReference>
<dbReference type="InterPro" id="IPR022496">
    <property type="entry name" value="T6A_TsaB"/>
</dbReference>
<evidence type="ECO:0000313" key="3">
    <source>
        <dbReference type="Proteomes" id="UP000587991"/>
    </source>
</evidence>
<dbReference type="NCBIfam" id="TIGR03725">
    <property type="entry name" value="T6A_YeaZ"/>
    <property type="match status" value="1"/>
</dbReference>
<name>A0A847S2M5_9NEIS</name>
<comment type="caution">
    <text evidence="2">The sequence shown here is derived from an EMBL/GenBank/DDBJ whole genome shotgun (WGS) entry which is preliminary data.</text>
</comment>
<organism evidence="2 3">
    <name type="scientific">Leeia aquatica</name>
    <dbReference type="NCBI Taxonomy" id="2725557"/>
    <lineage>
        <taxon>Bacteria</taxon>
        <taxon>Pseudomonadati</taxon>
        <taxon>Pseudomonadota</taxon>
        <taxon>Betaproteobacteria</taxon>
        <taxon>Neisseriales</taxon>
        <taxon>Leeiaceae</taxon>
        <taxon>Leeia</taxon>
    </lineage>
</organism>
<proteinExistence type="predicted"/>
<dbReference type="SUPFAM" id="SSF53067">
    <property type="entry name" value="Actin-like ATPase domain"/>
    <property type="match status" value="2"/>
</dbReference>
<dbReference type="Proteomes" id="UP000587991">
    <property type="component" value="Unassembled WGS sequence"/>
</dbReference>
<dbReference type="InterPro" id="IPR000905">
    <property type="entry name" value="Gcp-like_dom"/>
</dbReference>
<dbReference type="GO" id="GO:0005829">
    <property type="term" value="C:cytosol"/>
    <property type="evidence" value="ECO:0007669"/>
    <property type="project" value="TreeGrafter"/>
</dbReference>
<evidence type="ECO:0000313" key="2">
    <source>
        <dbReference type="EMBL" id="NLR74004.1"/>
    </source>
</evidence>
<dbReference type="GO" id="GO:0016740">
    <property type="term" value="F:transferase activity"/>
    <property type="evidence" value="ECO:0007669"/>
    <property type="project" value="UniProtKB-KW"/>
</dbReference>
<dbReference type="PANTHER" id="PTHR11735:SF11">
    <property type="entry name" value="TRNA THREONYLCARBAMOYLADENOSINE BIOSYNTHESIS PROTEIN TSAB"/>
    <property type="match status" value="1"/>
</dbReference>
<dbReference type="CDD" id="cd24032">
    <property type="entry name" value="ASKHA_NBD_TsaB"/>
    <property type="match status" value="1"/>
</dbReference>
<evidence type="ECO:0000259" key="1">
    <source>
        <dbReference type="Pfam" id="PF00814"/>
    </source>
</evidence>